<name>A0A1N6GKL0_9MICO</name>
<dbReference type="Proteomes" id="UP000184699">
    <property type="component" value="Unassembled WGS sequence"/>
</dbReference>
<dbReference type="OrthoDB" id="5083989at2"/>
<keyword evidence="2" id="KW-1185">Reference proteome</keyword>
<evidence type="ECO:0000313" key="1">
    <source>
        <dbReference type="EMBL" id="SIO07932.1"/>
    </source>
</evidence>
<dbReference type="STRING" id="232089.SAMN05443544_2652"/>
<evidence type="ECO:0000313" key="2">
    <source>
        <dbReference type="Proteomes" id="UP000184699"/>
    </source>
</evidence>
<dbReference type="RefSeq" id="WP_074260769.1">
    <property type="nucleotide sequence ID" value="NZ_FSRJ01000003.1"/>
</dbReference>
<dbReference type="EMBL" id="FSRJ01000003">
    <property type="protein sequence ID" value="SIO07932.1"/>
    <property type="molecule type" value="Genomic_DNA"/>
</dbReference>
<organism evidence="1 2">
    <name type="scientific">Agromyces cerinus subsp. cerinus</name>
    <dbReference type="NCBI Taxonomy" id="232089"/>
    <lineage>
        <taxon>Bacteria</taxon>
        <taxon>Bacillati</taxon>
        <taxon>Actinomycetota</taxon>
        <taxon>Actinomycetes</taxon>
        <taxon>Micrococcales</taxon>
        <taxon>Microbacteriaceae</taxon>
        <taxon>Agromyces</taxon>
    </lineage>
</organism>
<sequence>MNDALEHALEHEIERWWPQLSIEAKHRMLADLEAELDPLTCAEIEALVGAPAPTSLTAAERMFIITQMEAVD</sequence>
<reference evidence="2" key="1">
    <citation type="submission" date="2016-11" db="EMBL/GenBank/DDBJ databases">
        <authorList>
            <person name="Varghese N."/>
            <person name="Submissions S."/>
        </authorList>
    </citation>
    <scope>NUCLEOTIDE SEQUENCE [LARGE SCALE GENOMIC DNA]</scope>
    <source>
        <strain evidence="2">DSM 8595</strain>
    </source>
</reference>
<proteinExistence type="predicted"/>
<gene>
    <name evidence="1" type="ORF">SAMN05443544_2652</name>
</gene>
<dbReference type="AlphaFoldDB" id="A0A1N6GKL0"/>
<protein>
    <submittedName>
        <fullName evidence="1">Uncharacterized protein</fullName>
    </submittedName>
</protein>
<accession>A0A1N6GKL0</accession>